<sequence>MRRLKDEEVFKRLFAFFCFFGGLNSVLSNGGVDTYKIERLLRIPYSADDIKPQTH</sequence>
<reference evidence="1" key="1">
    <citation type="submission" date="2019-08" db="EMBL/GenBank/DDBJ databases">
        <authorList>
            <person name="Kucharzyk K."/>
            <person name="Murdoch R.W."/>
            <person name="Higgins S."/>
            <person name="Loffler F."/>
        </authorList>
    </citation>
    <scope>NUCLEOTIDE SEQUENCE</scope>
</reference>
<protein>
    <submittedName>
        <fullName evidence="1">Uncharacterized protein</fullName>
    </submittedName>
</protein>
<gene>
    <name evidence="1" type="ORF">SDC9_54894</name>
</gene>
<dbReference type="EMBL" id="VSSQ01001466">
    <property type="protein sequence ID" value="MPM08581.1"/>
    <property type="molecule type" value="Genomic_DNA"/>
</dbReference>
<proteinExistence type="predicted"/>
<accession>A0A644WY95</accession>
<organism evidence="1">
    <name type="scientific">bioreactor metagenome</name>
    <dbReference type="NCBI Taxonomy" id="1076179"/>
    <lineage>
        <taxon>unclassified sequences</taxon>
        <taxon>metagenomes</taxon>
        <taxon>ecological metagenomes</taxon>
    </lineage>
</organism>
<comment type="caution">
    <text evidence="1">The sequence shown here is derived from an EMBL/GenBank/DDBJ whole genome shotgun (WGS) entry which is preliminary data.</text>
</comment>
<evidence type="ECO:0000313" key="1">
    <source>
        <dbReference type="EMBL" id="MPM08581.1"/>
    </source>
</evidence>
<name>A0A644WY95_9ZZZZ</name>
<dbReference type="AlphaFoldDB" id="A0A644WY95"/>